<name>A0AAN5I9J4_9BILA</name>
<feature type="compositionally biased region" description="Basic and acidic residues" evidence="1">
    <location>
        <begin position="287"/>
        <end position="298"/>
    </location>
</feature>
<dbReference type="AlphaFoldDB" id="A0AAN5I9J4"/>
<accession>A0AAN5I9J4</accession>
<organism evidence="2 3">
    <name type="scientific">Pristionchus mayeri</name>
    <dbReference type="NCBI Taxonomy" id="1317129"/>
    <lineage>
        <taxon>Eukaryota</taxon>
        <taxon>Metazoa</taxon>
        <taxon>Ecdysozoa</taxon>
        <taxon>Nematoda</taxon>
        <taxon>Chromadorea</taxon>
        <taxon>Rhabditida</taxon>
        <taxon>Rhabditina</taxon>
        <taxon>Diplogasteromorpha</taxon>
        <taxon>Diplogasteroidea</taxon>
        <taxon>Neodiplogasteridae</taxon>
        <taxon>Pristionchus</taxon>
    </lineage>
</organism>
<gene>
    <name evidence="2" type="ORF">PMAYCL1PPCAC_26340</name>
</gene>
<dbReference type="Proteomes" id="UP001328107">
    <property type="component" value="Unassembled WGS sequence"/>
</dbReference>
<keyword evidence="3" id="KW-1185">Reference proteome</keyword>
<evidence type="ECO:0000313" key="2">
    <source>
        <dbReference type="EMBL" id="GMR56145.1"/>
    </source>
</evidence>
<feature type="region of interest" description="Disordered" evidence="1">
    <location>
        <begin position="265"/>
        <end position="310"/>
    </location>
</feature>
<reference evidence="3" key="1">
    <citation type="submission" date="2022-10" db="EMBL/GenBank/DDBJ databases">
        <title>Genome assembly of Pristionchus species.</title>
        <authorList>
            <person name="Yoshida K."/>
            <person name="Sommer R.J."/>
        </authorList>
    </citation>
    <scope>NUCLEOTIDE SEQUENCE [LARGE SCALE GENOMIC DNA]</scope>
    <source>
        <strain evidence="3">RS5460</strain>
    </source>
</reference>
<sequence length="310" mass="34226">ISWACDILHMSFSYLSIKLRHSVFPFFVDNYALLNFSTPATLTIYGNMPEPYVDTETIKDWEQKAHAFSSDDPCLGNVIFKSLQLMVIVTRGGVKAKNLRYLLASLSRERELAIELDEQQRAFYIKQETDPLRNLVLGMTQSLGVMIQTLMKNASASEIVEVPIEGEPDDDHKSTFSNLSTRATCSGAQSNVLNPGIKAEEELPSNEDAHSIVDLMPEWYGDSGPASRQPTPMLVGTGRRGAITKRRLTENIGKLTAKKITIAQSSNCSVGSTDLPSTSQSPLKPNDSAKRQIHRLEPRIPASNIQAAES</sequence>
<evidence type="ECO:0000313" key="3">
    <source>
        <dbReference type="Proteomes" id="UP001328107"/>
    </source>
</evidence>
<feature type="compositionally biased region" description="Polar residues" evidence="1">
    <location>
        <begin position="265"/>
        <end position="283"/>
    </location>
</feature>
<protein>
    <submittedName>
        <fullName evidence="2">Uncharacterized protein</fullName>
    </submittedName>
</protein>
<feature type="non-terminal residue" evidence="2">
    <location>
        <position position="1"/>
    </location>
</feature>
<evidence type="ECO:0000256" key="1">
    <source>
        <dbReference type="SAM" id="MobiDB-lite"/>
    </source>
</evidence>
<proteinExistence type="predicted"/>
<comment type="caution">
    <text evidence="2">The sequence shown here is derived from an EMBL/GenBank/DDBJ whole genome shotgun (WGS) entry which is preliminary data.</text>
</comment>
<dbReference type="EMBL" id="BTRK01000005">
    <property type="protein sequence ID" value="GMR56145.1"/>
    <property type="molecule type" value="Genomic_DNA"/>
</dbReference>